<dbReference type="EMBL" id="CM000841">
    <property type="protein sequence ID" value="KRH43135.1"/>
    <property type="molecule type" value="Genomic_DNA"/>
</dbReference>
<dbReference type="InParanoid" id="A0A0R0IVS2"/>
<organism evidence="2">
    <name type="scientific">Glycine max</name>
    <name type="common">Soybean</name>
    <name type="synonym">Glycine hispida</name>
    <dbReference type="NCBI Taxonomy" id="3847"/>
    <lineage>
        <taxon>Eukaryota</taxon>
        <taxon>Viridiplantae</taxon>
        <taxon>Streptophyta</taxon>
        <taxon>Embryophyta</taxon>
        <taxon>Tracheophyta</taxon>
        <taxon>Spermatophyta</taxon>
        <taxon>Magnoliopsida</taxon>
        <taxon>eudicotyledons</taxon>
        <taxon>Gunneridae</taxon>
        <taxon>Pentapetalae</taxon>
        <taxon>rosids</taxon>
        <taxon>fabids</taxon>
        <taxon>Fabales</taxon>
        <taxon>Fabaceae</taxon>
        <taxon>Papilionoideae</taxon>
        <taxon>50 kb inversion clade</taxon>
        <taxon>NPAAA clade</taxon>
        <taxon>indigoferoid/millettioid clade</taxon>
        <taxon>Phaseoleae</taxon>
        <taxon>Glycine</taxon>
        <taxon>Glycine subgen. Soja</taxon>
    </lineage>
</organism>
<keyword evidence="1" id="KW-0732">Signal</keyword>
<evidence type="ECO:0000313" key="2">
    <source>
        <dbReference type="EMBL" id="KRH43135.1"/>
    </source>
</evidence>
<reference evidence="3" key="2">
    <citation type="submission" date="2018-02" db="UniProtKB">
        <authorList>
            <consortium name="EnsemblPlants"/>
        </authorList>
    </citation>
    <scope>IDENTIFICATION</scope>
    <source>
        <strain evidence="3">Williams 82</strain>
    </source>
</reference>
<proteinExistence type="predicted"/>
<dbReference type="EnsemblPlants" id="KRH43135">
    <property type="protein sequence ID" value="KRH43135"/>
    <property type="gene ID" value="GLYMA_08G133000"/>
</dbReference>
<dbReference type="AlphaFoldDB" id="A0A0R0IVS2"/>
<accession>A0A0R0IVS2</accession>
<evidence type="ECO:0000313" key="3">
    <source>
        <dbReference type="EnsemblPlants" id="KRH43135"/>
    </source>
</evidence>
<keyword evidence="4" id="KW-1185">Reference proteome</keyword>
<reference evidence="2" key="3">
    <citation type="submission" date="2018-07" db="EMBL/GenBank/DDBJ databases">
        <title>WGS assembly of Glycine max.</title>
        <authorList>
            <person name="Schmutz J."/>
            <person name="Cannon S."/>
            <person name="Schlueter J."/>
            <person name="Ma J."/>
            <person name="Mitros T."/>
            <person name="Nelson W."/>
            <person name="Hyten D."/>
            <person name="Song Q."/>
            <person name="Thelen J."/>
            <person name="Cheng J."/>
            <person name="Xu D."/>
            <person name="Hellsten U."/>
            <person name="May G."/>
            <person name="Yu Y."/>
            <person name="Sakurai T."/>
            <person name="Umezawa T."/>
            <person name="Bhattacharyya M."/>
            <person name="Sandhu D."/>
            <person name="Valliyodan B."/>
            <person name="Lindquist E."/>
            <person name="Peto M."/>
            <person name="Grant D."/>
            <person name="Shu S."/>
            <person name="Goodstein D."/>
            <person name="Barry K."/>
            <person name="Futrell-Griggs M."/>
            <person name="Abernathy B."/>
            <person name="Du J."/>
            <person name="Tian Z."/>
            <person name="Zhu L."/>
            <person name="Gill N."/>
            <person name="Joshi T."/>
            <person name="Libault M."/>
            <person name="Sethuraman A."/>
            <person name="Zhang X."/>
            <person name="Shinozaki K."/>
            <person name="Nguyen H."/>
            <person name="Wing R."/>
            <person name="Cregan P."/>
            <person name="Specht J."/>
            <person name="Grimwood J."/>
            <person name="Rokhsar D."/>
            <person name="Stacey G."/>
            <person name="Shoemaker R."/>
            <person name="Jackson S."/>
        </authorList>
    </citation>
    <scope>NUCLEOTIDE SEQUENCE</scope>
    <source>
        <tissue evidence="2">Callus</tissue>
    </source>
</reference>
<reference evidence="2 3" key="1">
    <citation type="journal article" date="2010" name="Nature">
        <title>Genome sequence of the palaeopolyploid soybean.</title>
        <authorList>
            <person name="Schmutz J."/>
            <person name="Cannon S.B."/>
            <person name="Schlueter J."/>
            <person name="Ma J."/>
            <person name="Mitros T."/>
            <person name="Nelson W."/>
            <person name="Hyten D.L."/>
            <person name="Song Q."/>
            <person name="Thelen J.J."/>
            <person name="Cheng J."/>
            <person name="Xu D."/>
            <person name="Hellsten U."/>
            <person name="May G.D."/>
            <person name="Yu Y."/>
            <person name="Sakurai T."/>
            <person name="Umezawa T."/>
            <person name="Bhattacharyya M.K."/>
            <person name="Sandhu D."/>
            <person name="Valliyodan B."/>
            <person name="Lindquist E."/>
            <person name="Peto M."/>
            <person name="Grant D."/>
            <person name="Shu S."/>
            <person name="Goodstein D."/>
            <person name="Barry K."/>
            <person name="Futrell-Griggs M."/>
            <person name="Abernathy B."/>
            <person name="Du J."/>
            <person name="Tian Z."/>
            <person name="Zhu L."/>
            <person name="Gill N."/>
            <person name="Joshi T."/>
            <person name="Libault M."/>
            <person name="Sethuraman A."/>
            <person name="Zhang X.-C."/>
            <person name="Shinozaki K."/>
            <person name="Nguyen H.T."/>
            <person name="Wing R.A."/>
            <person name="Cregan P."/>
            <person name="Specht J."/>
            <person name="Grimwood J."/>
            <person name="Rokhsar D."/>
            <person name="Stacey G."/>
            <person name="Shoemaker R.C."/>
            <person name="Jackson S.A."/>
        </authorList>
    </citation>
    <scope>NUCLEOTIDE SEQUENCE [LARGE SCALE GENOMIC DNA]</scope>
    <source>
        <strain evidence="3">cv. Williams 82</strain>
        <tissue evidence="2">Callus</tissue>
    </source>
</reference>
<dbReference type="Gramene" id="KRH43135">
    <property type="protein sequence ID" value="KRH43135"/>
    <property type="gene ID" value="GLYMA_08G133000"/>
</dbReference>
<evidence type="ECO:0000313" key="4">
    <source>
        <dbReference type="Proteomes" id="UP000008827"/>
    </source>
</evidence>
<feature type="chain" id="PRO_5014521883" evidence="1">
    <location>
        <begin position="20"/>
        <end position="51"/>
    </location>
</feature>
<name>A0A0R0IVS2_SOYBN</name>
<evidence type="ECO:0000256" key="1">
    <source>
        <dbReference type="SAM" id="SignalP"/>
    </source>
</evidence>
<sequence>MSFYICFTLHLIILKLNQTINLSYYAEEINHMCTQIQCTIYTKSLPSKMSR</sequence>
<protein>
    <submittedName>
        <fullName evidence="2 3">Uncharacterized protein</fullName>
    </submittedName>
</protein>
<feature type="signal peptide" evidence="1">
    <location>
        <begin position="1"/>
        <end position="19"/>
    </location>
</feature>
<dbReference type="Proteomes" id="UP000008827">
    <property type="component" value="Chromosome 8"/>
</dbReference>
<gene>
    <name evidence="2" type="ORF">GLYMA_08G133000</name>
</gene>